<dbReference type="InterPro" id="IPR000467">
    <property type="entry name" value="G_patch_dom"/>
</dbReference>
<dbReference type="Proteomes" id="UP000281468">
    <property type="component" value="Unassembled WGS sequence"/>
</dbReference>
<dbReference type="Pfam" id="PF07842">
    <property type="entry name" value="GCFC"/>
    <property type="match status" value="1"/>
</dbReference>
<reference evidence="4 5" key="1">
    <citation type="journal article" date="2018" name="BMC Genomics">
        <title>Genomic evidence for intraspecific hybridization in a clonal and extremely halotolerant yeast.</title>
        <authorList>
            <person name="Gostincar C."/>
            <person name="Stajich J.E."/>
            <person name="Zupancic J."/>
            <person name="Zalar P."/>
            <person name="Gunde-Cimerman N."/>
        </authorList>
    </citation>
    <scope>NUCLEOTIDE SEQUENCE [LARGE SCALE GENOMIC DNA]</scope>
    <source>
        <strain evidence="4 5">EXF-171</strain>
    </source>
</reference>
<protein>
    <recommendedName>
        <fullName evidence="3">G-patch domain-containing protein</fullName>
    </recommendedName>
</protein>
<evidence type="ECO:0000259" key="3">
    <source>
        <dbReference type="PROSITE" id="PS50174"/>
    </source>
</evidence>
<feature type="region of interest" description="Disordered" evidence="2">
    <location>
        <begin position="92"/>
        <end position="170"/>
    </location>
</feature>
<comment type="similarity">
    <text evidence="1">Belongs to the TFP11/STIP family.</text>
</comment>
<evidence type="ECO:0000256" key="1">
    <source>
        <dbReference type="ARBA" id="ARBA00010900"/>
    </source>
</evidence>
<dbReference type="SMART" id="SM00443">
    <property type="entry name" value="G_patch"/>
    <property type="match status" value="1"/>
</dbReference>
<dbReference type="EMBL" id="QWIQ01000232">
    <property type="protein sequence ID" value="RMY98754.1"/>
    <property type="molecule type" value="Genomic_DNA"/>
</dbReference>
<feature type="domain" description="G-patch" evidence="3">
    <location>
        <begin position="55"/>
        <end position="101"/>
    </location>
</feature>
<dbReference type="GO" id="GO:0071008">
    <property type="term" value="C:U2-type post-mRNA release spliceosomal complex"/>
    <property type="evidence" value="ECO:0007669"/>
    <property type="project" value="TreeGrafter"/>
</dbReference>
<dbReference type="PROSITE" id="PS50174">
    <property type="entry name" value="G_PATCH"/>
    <property type="match status" value="1"/>
</dbReference>
<evidence type="ECO:0000313" key="4">
    <source>
        <dbReference type="EMBL" id="RMY98754.1"/>
    </source>
</evidence>
<dbReference type="AlphaFoldDB" id="A0A3M7GDK6"/>
<sequence length="779" mass="87060">MCNFGRITGLHIRYIFCEFTEGREPTLTMAEHKRKWDGDSVGARKAPNLGGGAGKMSFAQKMMAKMGYKEGQGLGREGEGIVNPIEVKLRPQGAGVGAVKERTEQYKEEQRRQGGKRGEEIEDDSSEEERKARRERRKKGAGAKGGVSGSRSGEGTPVGPSERRKKPKYRTVADVQAAAPGLDVPPAMLSSIVDATGTQTKTLTSAAGLMVPASEAQPQDSEEQKIAKRERLELEAFIEAWHGLQEQKIYIEEHEGQRKVEMDQEEEELEKLVEITGMVEELKLGGQLGSTSRQGGSDASSAWERQLEILEKLQDEHKHDIERFALTEAAVGALSPVFKQEMATWDPISEPGVLVKDLERIRTILGVKSSDELTTGPAHLDLDDRYGRSRRQKATTSYDSLIYTTWLPKLRTTTTNWDVLNHHNLTSVVGSWRPLLPDFVYHHLIDQLIVPKLVAGLQTWDPRKRQHHHKTQTLRHAQPHTWIFPWLPYLPPYQLDPKAPDGLLVEVKRRMRQVLDGWDISAGILPGLSEWRDLLRGELDHLLVRHLLPRLSLHLSQEFEVDPSDQDLGPLENVLKWYEAGFFKADVVARLLVAEFFPKWLSTLHLWLTTEDASFDEIGQWLSWWQTQLPDALSSHKDVRAQWDAGMAMISNALDLLEAGDSLDKLPPPAAGPAKPIAKEMAKKAEASKPAAPPPPPAVEFKDIVESWCAEEDLTMVPLREADPTTGLPLFRITASATGKGGVIVYIKGDIVWAQKKGEKGVFEPIGLEERLVERAEGK</sequence>
<evidence type="ECO:0000256" key="2">
    <source>
        <dbReference type="SAM" id="MobiDB-lite"/>
    </source>
</evidence>
<evidence type="ECO:0000313" key="5">
    <source>
        <dbReference type="Proteomes" id="UP000281468"/>
    </source>
</evidence>
<dbReference type="PANTHER" id="PTHR23329">
    <property type="entry name" value="TUFTELIN-INTERACTING PROTEIN 11-RELATED"/>
    <property type="match status" value="1"/>
</dbReference>
<dbReference type="InterPro" id="IPR022783">
    <property type="entry name" value="GCFC_dom"/>
</dbReference>
<dbReference type="GO" id="GO:0000390">
    <property type="term" value="P:spliceosomal complex disassembly"/>
    <property type="evidence" value="ECO:0007669"/>
    <property type="project" value="InterPro"/>
</dbReference>
<organism evidence="4 5">
    <name type="scientific">Hortaea werneckii</name>
    <name type="common">Black yeast</name>
    <name type="synonym">Cladosporium werneckii</name>
    <dbReference type="NCBI Taxonomy" id="91943"/>
    <lineage>
        <taxon>Eukaryota</taxon>
        <taxon>Fungi</taxon>
        <taxon>Dikarya</taxon>
        <taxon>Ascomycota</taxon>
        <taxon>Pezizomycotina</taxon>
        <taxon>Dothideomycetes</taxon>
        <taxon>Dothideomycetidae</taxon>
        <taxon>Mycosphaerellales</taxon>
        <taxon>Teratosphaeriaceae</taxon>
        <taxon>Hortaea</taxon>
    </lineage>
</organism>
<dbReference type="InterPro" id="IPR045211">
    <property type="entry name" value="TFP11/STIP/Ntr1"/>
</dbReference>
<comment type="caution">
    <text evidence="4">The sequence shown here is derived from an EMBL/GenBank/DDBJ whole genome shotgun (WGS) entry which is preliminary data.</text>
</comment>
<dbReference type="GO" id="GO:0003676">
    <property type="term" value="F:nucleic acid binding"/>
    <property type="evidence" value="ECO:0007669"/>
    <property type="project" value="InterPro"/>
</dbReference>
<dbReference type="PANTHER" id="PTHR23329:SF1">
    <property type="entry name" value="TUFTELIN-INTERACTING PROTEIN 11"/>
    <property type="match status" value="1"/>
</dbReference>
<name>A0A3M7GDK6_HORWE</name>
<gene>
    <name evidence="4" type="ORF">D0862_07436</name>
</gene>
<feature type="compositionally biased region" description="Basic and acidic residues" evidence="2">
    <location>
        <begin position="99"/>
        <end position="119"/>
    </location>
</feature>
<dbReference type="Pfam" id="PF01585">
    <property type="entry name" value="G-patch"/>
    <property type="match status" value="1"/>
</dbReference>
<dbReference type="VEuPathDB" id="FungiDB:BTJ68_03314"/>
<proteinExistence type="inferred from homology"/>
<accession>A0A3M7GDK6</accession>